<name>A0AA35XEW7_GEOBA</name>
<protein>
    <submittedName>
        <fullName evidence="2">Uncharacterized protein</fullName>
    </submittedName>
</protein>
<accession>A0AA35XEW7</accession>
<dbReference type="AlphaFoldDB" id="A0AA35XEW7"/>
<organism evidence="2 3">
    <name type="scientific">Geodia barretti</name>
    <name type="common">Barrett's horny sponge</name>
    <dbReference type="NCBI Taxonomy" id="519541"/>
    <lineage>
        <taxon>Eukaryota</taxon>
        <taxon>Metazoa</taxon>
        <taxon>Porifera</taxon>
        <taxon>Demospongiae</taxon>
        <taxon>Heteroscleromorpha</taxon>
        <taxon>Tetractinellida</taxon>
        <taxon>Astrophorina</taxon>
        <taxon>Geodiidae</taxon>
        <taxon>Geodia</taxon>
    </lineage>
</organism>
<dbReference type="Proteomes" id="UP001174909">
    <property type="component" value="Unassembled WGS sequence"/>
</dbReference>
<sequence>MYSRKRTASEAPSLEELCHKRLCSDDAVSQSSSSCTTTESEGRNTGNIRKTKASDSYRYLSAFLKWIGSSTFHPLFTNDVVVTVDVEAVHDGARVECCEVCQEKLARMGVVAAIRALNWEGLVTVDLEKIDERLCALGTSAQTCLLNGFSNGRVKIFLWELVSIARSMLCTKHFVRLSLTTPLTAEESGLMVTVGVKHFLEIPSDDSLTQPALEELSSTTNSPRQPALEELSSTTNSPRQPALEELSSTTNSPRPLTQPALEELPGTTNSVLDPPVPVGEPLFPLGWLADYPGLQLKRLDLQFNFPEEESNQTSKFDATREALDLFARSAVLSTRPVSHFSAATTASRPSPQFWRAPTSQS</sequence>
<evidence type="ECO:0000313" key="2">
    <source>
        <dbReference type="EMBL" id="CAI8049856.1"/>
    </source>
</evidence>
<comment type="caution">
    <text evidence="2">The sequence shown here is derived from an EMBL/GenBank/DDBJ whole genome shotgun (WGS) entry which is preliminary data.</text>
</comment>
<dbReference type="EMBL" id="CASHTH010003820">
    <property type="protein sequence ID" value="CAI8049856.1"/>
    <property type="molecule type" value="Genomic_DNA"/>
</dbReference>
<proteinExistence type="predicted"/>
<keyword evidence="3" id="KW-1185">Reference proteome</keyword>
<feature type="region of interest" description="Disordered" evidence="1">
    <location>
        <begin position="214"/>
        <end position="275"/>
    </location>
</feature>
<evidence type="ECO:0000313" key="3">
    <source>
        <dbReference type="Proteomes" id="UP001174909"/>
    </source>
</evidence>
<reference evidence="2" key="1">
    <citation type="submission" date="2023-03" db="EMBL/GenBank/DDBJ databases">
        <authorList>
            <person name="Steffen K."/>
            <person name="Cardenas P."/>
        </authorList>
    </citation>
    <scope>NUCLEOTIDE SEQUENCE</scope>
</reference>
<feature type="compositionally biased region" description="Polar residues" evidence="1">
    <location>
        <begin position="246"/>
        <end position="255"/>
    </location>
</feature>
<gene>
    <name evidence="2" type="ORF">GBAR_LOCUS27447</name>
</gene>
<evidence type="ECO:0000256" key="1">
    <source>
        <dbReference type="SAM" id="MobiDB-lite"/>
    </source>
</evidence>
<feature type="compositionally biased region" description="Polar residues" evidence="1">
    <location>
        <begin position="214"/>
        <end position="224"/>
    </location>
</feature>